<dbReference type="GeneID" id="112229570"/>
<keyword evidence="6" id="KW-0449">Lipoprotein</keyword>
<evidence type="ECO:0000313" key="10">
    <source>
        <dbReference type="Ensembl" id="ENSOTSP00005012950.1"/>
    </source>
</evidence>
<accession>A0A8C8CMS6</accession>
<dbReference type="GO" id="GO:0007420">
    <property type="term" value="P:brain development"/>
    <property type="evidence" value="ECO:0007669"/>
    <property type="project" value="TreeGrafter"/>
</dbReference>
<dbReference type="InterPro" id="IPR004944">
    <property type="entry name" value="CDK5_activator"/>
</dbReference>
<keyword evidence="5" id="KW-0472">Membrane</keyword>
<reference evidence="10" key="2">
    <citation type="submission" date="2025-09" db="UniProtKB">
        <authorList>
            <consortium name="Ensembl"/>
        </authorList>
    </citation>
    <scope>IDENTIFICATION</scope>
</reference>
<dbReference type="PIRSF" id="PIRSF009324">
    <property type="entry name" value="Cdk5_activator"/>
    <property type="match status" value="1"/>
</dbReference>
<evidence type="ECO:0000256" key="7">
    <source>
        <dbReference type="ARBA" id="ARBA00046278"/>
    </source>
</evidence>
<dbReference type="GO" id="GO:0005886">
    <property type="term" value="C:plasma membrane"/>
    <property type="evidence" value="ECO:0007669"/>
    <property type="project" value="UniProtKB-SubCell"/>
</dbReference>
<keyword evidence="3" id="KW-1003">Cell membrane</keyword>
<dbReference type="GO" id="GO:0012505">
    <property type="term" value="C:endomembrane system"/>
    <property type="evidence" value="ECO:0007669"/>
    <property type="project" value="UniProtKB-SubCell"/>
</dbReference>
<evidence type="ECO:0000256" key="9">
    <source>
        <dbReference type="SAM" id="MobiDB-lite"/>
    </source>
</evidence>
<keyword evidence="4" id="KW-0597">Phosphoprotein</keyword>
<evidence type="ECO:0000256" key="2">
    <source>
        <dbReference type="ARBA" id="ARBA00010175"/>
    </source>
</evidence>
<dbReference type="Proteomes" id="UP000694402">
    <property type="component" value="Unassembled WGS sequence"/>
</dbReference>
<reference evidence="10" key="1">
    <citation type="submission" date="2025-08" db="UniProtKB">
        <authorList>
            <consortium name="Ensembl"/>
        </authorList>
    </citation>
    <scope>IDENTIFICATION</scope>
</reference>
<dbReference type="GO" id="GO:0005737">
    <property type="term" value="C:cytoplasm"/>
    <property type="evidence" value="ECO:0007669"/>
    <property type="project" value="TreeGrafter"/>
</dbReference>
<dbReference type="KEGG" id="otw:112229570"/>
<comment type="subunit">
    <text evidence="8">Heterodimer of a catalytic subunit and a regulatory subunit.</text>
</comment>
<dbReference type="PANTHER" id="PTHR23401:SF1">
    <property type="entry name" value="CYCLIN-DEPENDENT KINASE 5 ACTIVATOR"/>
    <property type="match status" value="1"/>
</dbReference>
<dbReference type="Pfam" id="PF03261">
    <property type="entry name" value="CDK5_activator"/>
    <property type="match status" value="1"/>
</dbReference>
<gene>
    <name evidence="10" type="primary">LOC112229570</name>
</gene>
<evidence type="ECO:0000256" key="1">
    <source>
        <dbReference type="ARBA" id="ARBA00004193"/>
    </source>
</evidence>
<dbReference type="GO" id="GO:0019901">
    <property type="term" value="F:protein kinase binding"/>
    <property type="evidence" value="ECO:0007669"/>
    <property type="project" value="TreeGrafter"/>
</dbReference>
<keyword evidence="11" id="KW-1185">Reference proteome</keyword>
<dbReference type="AlphaFoldDB" id="A0A8C8CMS6"/>
<proteinExistence type="inferred from homology"/>
<evidence type="ECO:0000256" key="5">
    <source>
        <dbReference type="ARBA" id="ARBA00023136"/>
    </source>
</evidence>
<dbReference type="InterPro" id="IPR036915">
    <property type="entry name" value="Cyclin-like_sf"/>
</dbReference>
<evidence type="ECO:0000256" key="8">
    <source>
        <dbReference type="PIRNR" id="PIRNR009324"/>
    </source>
</evidence>
<sequence length="351" mass="38601">MGTVLSLSPAFRKNSYYDTRPGSLNHYPSLSSRSLNTQKDRASGLKRGQSIFLPALTWKRLVASTKKRGGSKKCPGGPGSLGDPLNNNNNIYQKDPVLHLNRENVKKSLSCANLSSYDGPTGLGLGIGFGQGHYSYGMGMKPQQLSSVKKVPHQGTAASSPKRIIVQASTSELLRCLGEFLCGRCYRLKHLSPADPVLWLRAVDRSLLLQGWQDQAFVTPANVVFVYMLCRDVVDGDLVASEHELQATLLTCLYLSYSYMGNEISYPLKPFLVEAGKEAFWDRCLAIIDATSAKMLRINADPHFFTQVFAELKSEGGCSPQDYSRVLDRNCDSTCPIKHLSRTLELGLTVG</sequence>
<dbReference type="PANTHER" id="PTHR23401">
    <property type="entry name" value="CYCLIN DEPENDANT KINASE-5 ACTIVATOR"/>
    <property type="match status" value="1"/>
</dbReference>
<dbReference type="Gene3D" id="1.10.472.10">
    <property type="entry name" value="Cyclin-like"/>
    <property type="match status" value="1"/>
</dbReference>
<protein>
    <recommendedName>
        <fullName evidence="8">Cyclin-dependent kinase 5 activator</fullName>
    </recommendedName>
</protein>
<dbReference type="GO" id="GO:0030426">
    <property type="term" value="C:growth cone"/>
    <property type="evidence" value="ECO:0007669"/>
    <property type="project" value="TreeGrafter"/>
</dbReference>
<dbReference type="GO" id="GO:0007411">
    <property type="term" value="P:axon guidance"/>
    <property type="evidence" value="ECO:0007669"/>
    <property type="project" value="TreeGrafter"/>
</dbReference>
<organism evidence="10 11">
    <name type="scientific">Oncorhynchus tshawytscha</name>
    <name type="common">Chinook salmon</name>
    <name type="synonym">Salmo tshawytscha</name>
    <dbReference type="NCBI Taxonomy" id="74940"/>
    <lineage>
        <taxon>Eukaryota</taxon>
        <taxon>Metazoa</taxon>
        <taxon>Chordata</taxon>
        <taxon>Craniata</taxon>
        <taxon>Vertebrata</taxon>
        <taxon>Euteleostomi</taxon>
        <taxon>Actinopterygii</taxon>
        <taxon>Neopterygii</taxon>
        <taxon>Teleostei</taxon>
        <taxon>Protacanthopterygii</taxon>
        <taxon>Salmoniformes</taxon>
        <taxon>Salmonidae</taxon>
        <taxon>Salmoninae</taxon>
        <taxon>Oncorhynchus</taxon>
    </lineage>
</organism>
<dbReference type="RefSeq" id="XP_024251260.1">
    <property type="nucleotide sequence ID" value="XM_024395492.2"/>
</dbReference>
<evidence type="ECO:0000256" key="4">
    <source>
        <dbReference type="ARBA" id="ARBA00022553"/>
    </source>
</evidence>
<comment type="subcellular location">
    <subcellularLocation>
        <location evidence="1">Cell membrane</location>
        <topology evidence="1">Lipid-anchor</topology>
    </subcellularLocation>
    <subcellularLocation>
        <location evidence="7">Endomembrane system</location>
        <topology evidence="7">Lipid-anchor</topology>
        <orientation evidence="7">Cytoplasmic side</orientation>
    </subcellularLocation>
</comment>
<evidence type="ECO:0000313" key="11">
    <source>
        <dbReference type="Proteomes" id="UP000694402"/>
    </source>
</evidence>
<comment type="similarity">
    <text evidence="2 8">Belongs to the cyclin-dependent kinase 5 activator family.</text>
</comment>
<feature type="region of interest" description="Disordered" evidence="9">
    <location>
        <begin position="67"/>
        <end position="88"/>
    </location>
</feature>
<dbReference type="GO" id="GO:0016533">
    <property type="term" value="C:protein kinase 5 complex"/>
    <property type="evidence" value="ECO:0007669"/>
    <property type="project" value="UniProtKB-UniRule"/>
</dbReference>
<dbReference type="GO" id="GO:0061575">
    <property type="term" value="F:cyclin-dependent protein serine/threonine kinase activator activity"/>
    <property type="evidence" value="ECO:0007669"/>
    <property type="project" value="InterPro"/>
</dbReference>
<evidence type="ECO:0000256" key="6">
    <source>
        <dbReference type="ARBA" id="ARBA00023288"/>
    </source>
</evidence>
<dbReference type="FunFam" id="1.10.472.10:FF:000025">
    <property type="entry name" value="Cyclin-dependent kinase 5 activator"/>
    <property type="match status" value="1"/>
</dbReference>
<dbReference type="SUPFAM" id="SSF47954">
    <property type="entry name" value="Cyclin-like"/>
    <property type="match status" value="1"/>
</dbReference>
<evidence type="ECO:0000256" key="3">
    <source>
        <dbReference type="ARBA" id="ARBA00022475"/>
    </source>
</evidence>
<dbReference type="GeneTree" id="ENSGT00390000008812"/>
<dbReference type="Ensembl" id="ENSOTST00005014180.2">
    <property type="protein sequence ID" value="ENSOTSP00005012950.1"/>
    <property type="gene ID" value="ENSOTSG00005051603.1"/>
</dbReference>
<name>A0A8C8CMS6_ONCTS</name>